<evidence type="ECO:0008006" key="3">
    <source>
        <dbReference type="Google" id="ProtNLM"/>
    </source>
</evidence>
<organism evidence="1 2">
    <name type="scientific">Elaphomyces granulatus</name>
    <dbReference type="NCBI Taxonomy" id="519963"/>
    <lineage>
        <taxon>Eukaryota</taxon>
        <taxon>Fungi</taxon>
        <taxon>Dikarya</taxon>
        <taxon>Ascomycota</taxon>
        <taxon>Pezizomycotina</taxon>
        <taxon>Eurotiomycetes</taxon>
        <taxon>Eurotiomycetidae</taxon>
        <taxon>Eurotiales</taxon>
        <taxon>Elaphomycetaceae</taxon>
        <taxon>Elaphomyces</taxon>
    </lineage>
</organism>
<dbReference type="InterPro" id="IPR052895">
    <property type="entry name" value="HetReg/Transcr_Mod"/>
</dbReference>
<dbReference type="PANTHER" id="PTHR24148:SF78">
    <property type="entry name" value="HETEROKARYON INCOMPATIBILITY DOMAIN-CONTAINING PROTEIN"/>
    <property type="match status" value="1"/>
</dbReference>
<accession>A0A232LWU6</accession>
<dbReference type="EMBL" id="NPHW01004068">
    <property type="protein sequence ID" value="OXV08498.1"/>
    <property type="molecule type" value="Genomic_DNA"/>
</dbReference>
<gene>
    <name evidence="1" type="ORF">Egran_03739</name>
</gene>
<dbReference type="Proteomes" id="UP000243515">
    <property type="component" value="Unassembled WGS sequence"/>
</dbReference>
<dbReference type="AlphaFoldDB" id="A0A232LWU6"/>
<dbReference type="PANTHER" id="PTHR24148">
    <property type="entry name" value="ANKYRIN REPEAT DOMAIN-CONTAINING PROTEIN 39 HOMOLOG-RELATED"/>
    <property type="match status" value="1"/>
</dbReference>
<feature type="non-terminal residue" evidence="1">
    <location>
        <position position="79"/>
    </location>
</feature>
<sequence>MDLMSAAIPYRYSSLSPGDGSIRLLRLMPNRDETTVIECQLFNYTLESGKGTHLYEALSYVWGNPDETVPILIGEHCFK</sequence>
<keyword evidence="2" id="KW-1185">Reference proteome</keyword>
<evidence type="ECO:0000313" key="1">
    <source>
        <dbReference type="EMBL" id="OXV08498.1"/>
    </source>
</evidence>
<dbReference type="OrthoDB" id="2157530at2759"/>
<evidence type="ECO:0000313" key="2">
    <source>
        <dbReference type="Proteomes" id="UP000243515"/>
    </source>
</evidence>
<reference evidence="1 2" key="1">
    <citation type="journal article" date="2015" name="Environ. Microbiol.">
        <title>Metagenome sequence of Elaphomyces granulatus from sporocarp tissue reveals Ascomycota ectomycorrhizal fingerprints of genome expansion and a Proteobacteria-rich microbiome.</title>
        <authorList>
            <person name="Quandt C.A."/>
            <person name="Kohler A."/>
            <person name="Hesse C.N."/>
            <person name="Sharpton T.J."/>
            <person name="Martin F."/>
            <person name="Spatafora J.W."/>
        </authorList>
    </citation>
    <scope>NUCLEOTIDE SEQUENCE [LARGE SCALE GENOMIC DNA]</scope>
    <source>
        <strain evidence="1 2">OSC145934</strain>
    </source>
</reference>
<comment type="caution">
    <text evidence="1">The sequence shown here is derived from an EMBL/GenBank/DDBJ whole genome shotgun (WGS) entry which is preliminary data.</text>
</comment>
<name>A0A232LWU6_9EURO</name>
<protein>
    <recommendedName>
        <fullName evidence="3">Heterokaryon incompatibility domain-containing protein</fullName>
    </recommendedName>
</protein>
<proteinExistence type="predicted"/>